<reference evidence="2 3" key="1">
    <citation type="submission" date="2024-01" db="EMBL/GenBank/DDBJ databases">
        <title>The genomes of 5 underutilized Papilionoideae crops provide insights into root nodulation and disease resistanc.</title>
        <authorList>
            <person name="Jiang F."/>
        </authorList>
    </citation>
    <scope>NUCLEOTIDE SEQUENCE [LARGE SCALE GENOMIC DNA]</scope>
    <source>
        <strain evidence="2">LVBAO_FW01</strain>
        <tissue evidence="2">Leaves</tissue>
    </source>
</reference>
<keyword evidence="3" id="KW-1185">Reference proteome</keyword>
<gene>
    <name evidence="2" type="ORF">VNO77_03782</name>
</gene>
<dbReference type="AlphaFoldDB" id="A0AAN9MXD2"/>
<comment type="caution">
    <text evidence="2">The sequence shown here is derived from an EMBL/GenBank/DDBJ whole genome shotgun (WGS) entry which is preliminary data.</text>
</comment>
<proteinExistence type="predicted"/>
<organism evidence="2 3">
    <name type="scientific">Canavalia gladiata</name>
    <name type="common">Sword bean</name>
    <name type="synonym">Dolichos gladiatus</name>
    <dbReference type="NCBI Taxonomy" id="3824"/>
    <lineage>
        <taxon>Eukaryota</taxon>
        <taxon>Viridiplantae</taxon>
        <taxon>Streptophyta</taxon>
        <taxon>Embryophyta</taxon>
        <taxon>Tracheophyta</taxon>
        <taxon>Spermatophyta</taxon>
        <taxon>Magnoliopsida</taxon>
        <taxon>eudicotyledons</taxon>
        <taxon>Gunneridae</taxon>
        <taxon>Pentapetalae</taxon>
        <taxon>rosids</taxon>
        <taxon>fabids</taxon>
        <taxon>Fabales</taxon>
        <taxon>Fabaceae</taxon>
        <taxon>Papilionoideae</taxon>
        <taxon>50 kb inversion clade</taxon>
        <taxon>NPAAA clade</taxon>
        <taxon>indigoferoid/millettioid clade</taxon>
        <taxon>Phaseoleae</taxon>
        <taxon>Canavalia</taxon>
    </lineage>
</organism>
<dbReference type="EMBL" id="JAYMYQ010000001">
    <property type="protein sequence ID" value="KAK7361706.1"/>
    <property type="molecule type" value="Genomic_DNA"/>
</dbReference>
<accession>A0AAN9MXD2</accession>
<evidence type="ECO:0000313" key="3">
    <source>
        <dbReference type="Proteomes" id="UP001367508"/>
    </source>
</evidence>
<protein>
    <submittedName>
        <fullName evidence="2">Uncharacterized protein</fullName>
    </submittedName>
</protein>
<name>A0AAN9MXD2_CANGL</name>
<evidence type="ECO:0000313" key="2">
    <source>
        <dbReference type="EMBL" id="KAK7361706.1"/>
    </source>
</evidence>
<feature type="compositionally biased region" description="Basic and acidic residues" evidence="1">
    <location>
        <begin position="87"/>
        <end position="103"/>
    </location>
</feature>
<feature type="region of interest" description="Disordered" evidence="1">
    <location>
        <begin position="87"/>
        <end position="134"/>
    </location>
</feature>
<sequence length="198" mass="22579">MWPEADSEILSYLLILSMKFAKYMRLRDTHSANCLHYLIMQRINQLMTKQSVFKGQVVRIMRLDSLIGMVTVETPCFSQNALAPKAKESHANNHASDGSRQEGSHASSGPCRRRRNAMHKSCNPHNSPGMQTSHDVLTDHKLLPYEKEELIRTLPYLGFMLNEHRTIISVKFVPLYVVRFMQSCNGDYRVSSPAEGVI</sequence>
<evidence type="ECO:0000256" key="1">
    <source>
        <dbReference type="SAM" id="MobiDB-lite"/>
    </source>
</evidence>
<dbReference type="Proteomes" id="UP001367508">
    <property type="component" value="Unassembled WGS sequence"/>
</dbReference>
<feature type="compositionally biased region" description="Polar residues" evidence="1">
    <location>
        <begin position="123"/>
        <end position="134"/>
    </location>
</feature>